<dbReference type="InterPro" id="IPR039672">
    <property type="entry name" value="MFS_2"/>
</dbReference>
<feature type="transmembrane region" description="Helical" evidence="2">
    <location>
        <begin position="44"/>
        <end position="63"/>
    </location>
</feature>
<protein>
    <submittedName>
        <fullName evidence="3">Xyloside transporter XynT</fullName>
    </submittedName>
</protein>
<dbReference type="GO" id="GO:0006814">
    <property type="term" value="P:sodium ion transport"/>
    <property type="evidence" value="ECO:0007669"/>
    <property type="project" value="InterPro"/>
</dbReference>
<dbReference type="OrthoDB" id="9764596at2"/>
<feature type="transmembrane region" description="Helical" evidence="2">
    <location>
        <begin position="84"/>
        <end position="105"/>
    </location>
</feature>
<reference evidence="3 4" key="1">
    <citation type="journal article" date="2015" name="Microbes Environ.">
        <title>Distribution and evolution of nitrogen fixation genes in the phylum bacteroidetes.</title>
        <authorList>
            <person name="Inoue J."/>
            <person name="Oshima K."/>
            <person name="Suda W."/>
            <person name="Sakamoto M."/>
            <person name="Iino T."/>
            <person name="Noda S."/>
            <person name="Hongoh Y."/>
            <person name="Hattori M."/>
            <person name="Ohkuma M."/>
        </authorList>
    </citation>
    <scope>NUCLEOTIDE SEQUENCE [LARGE SCALE GENOMIC DNA]</scope>
    <source>
        <strain evidence="3 4">JCM 15093</strain>
    </source>
</reference>
<dbReference type="InterPro" id="IPR036259">
    <property type="entry name" value="MFS_trans_sf"/>
</dbReference>
<feature type="transmembrane region" description="Helical" evidence="2">
    <location>
        <begin position="21"/>
        <end position="38"/>
    </location>
</feature>
<evidence type="ECO:0000313" key="3">
    <source>
        <dbReference type="EMBL" id="GAK38218.1"/>
    </source>
</evidence>
<dbReference type="NCBIfam" id="TIGR00792">
    <property type="entry name" value="gph"/>
    <property type="match status" value="1"/>
</dbReference>
<proteinExistence type="inferred from homology"/>
<dbReference type="RefSeq" id="WP_024997724.1">
    <property type="nucleotide sequence ID" value="NZ_ATZI01000015.1"/>
</dbReference>
<dbReference type="CDD" id="cd17332">
    <property type="entry name" value="MFS_MelB_like"/>
    <property type="match status" value="1"/>
</dbReference>
<keyword evidence="2" id="KW-0812">Transmembrane</keyword>
<gene>
    <name evidence="3" type="ORF">JCM15093_3539</name>
</gene>
<dbReference type="SUPFAM" id="SSF103473">
    <property type="entry name" value="MFS general substrate transporter"/>
    <property type="match status" value="1"/>
</dbReference>
<keyword evidence="2" id="KW-0472">Membrane</keyword>
<comment type="similarity">
    <text evidence="1">Belongs to the sodium:galactoside symporter (TC 2.A.2) family.</text>
</comment>
<organism evidence="3 4">
    <name type="scientific">Bacteroides graminisolvens DSM 19988 = JCM 15093</name>
    <dbReference type="NCBI Taxonomy" id="1121097"/>
    <lineage>
        <taxon>Bacteria</taxon>
        <taxon>Pseudomonadati</taxon>
        <taxon>Bacteroidota</taxon>
        <taxon>Bacteroidia</taxon>
        <taxon>Bacteroidales</taxon>
        <taxon>Bacteroidaceae</taxon>
        <taxon>Bacteroides</taxon>
    </lineage>
</organism>
<feature type="transmembrane region" description="Helical" evidence="2">
    <location>
        <begin position="111"/>
        <end position="130"/>
    </location>
</feature>
<feature type="transmembrane region" description="Helical" evidence="2">
    <location>
        <begin position="451"/>
        <end position="472"/>
    </location>
</feature>
<name>A0A069D5R2_9BACE</name>
<evidence type="ECO:0000313" key="4">
    <source>
        <dbReference type="Proteomes" id="UP000027601"/>
    </source>
</evidence>
<feature type="transmembrane region" description="Helical" evidence="2">
    <location>
        <begin position="235"/>
        <end position="258"/>
    </location>
</feature>
<dbReference type="EMBL" id="BAJS01000044">
    <property type="protein sequence ID" value="GAK38218.1"/>
    <property type="molecule type" value="Genomic_DNA"/>
</dbReference>
<feature type="transmembrane region" description="Helical" evidence="2">
    <location>
        <begin position="340"/>
        <end position="359"/>
    </location>
</feature>
<evidence type="ECO:0000256" key="2">
    <source>
        <dbReference type="SAM" id="Phobius"/>
    </source>
</evidence>
<feature type="transmembrane region" description="Helical" evidence="2">
    <location>
        <begin position="407"/>
        <end position="431"/>
    </location>
</feature>
<dbReference type="Pfam" id="PF13347">
    <property type="entry name" value="MFS_2"/>
    <property type="match status" value="2"/>
</dbReference>
<comment type="caution">
    <text evidence="3">The sequence shown here is derived from an EMBL/GenBank/DDBJ whole genome shotgun (WGS) entry which is preliminary data.</text>
</comment>
<dbReference type="PANTHER" id="PTHR11328:SF24">
    <property type="entry name" value="MAJOR FACILITATOR SUPERFAMILY (MFS) PROFILE DOMAIN-CONTAINING PROTEIN"/>
    <property type="match status" value="1"/>
</dbReference>
<dbReference type="Proteomes" id="UP000027601">
    <property type="component" value="Unassembled WGS sequence"/>
</dbReference>
<accession>A0A069D5R2</accession>
<keyword evidence="2" id="KW-1133">Transmembrane helix</keyword>
<feature type="transmembrane region" description="Helical" evidence="2">
    <location>
        <begin position="184"/>
        <end position="206"/>
    </location>
</feature>
<dbReference type="Gene3D" id="1.20.1250.20">
    <property type="entry name" value="MFS general substrate transporter like domains"/>
    <property type="match status" value="2"/>
</dbReference>
<keyword evidence="4" id="KW-1185">Reference proteome</keyword>
<dbReference type="PANTHER" id="PTHR11328">
    <property type="entry name" value="MAJOR FACILITATOR SUPERFAMILY DOMAIN-CONTAINING PROTEIN"/>
    <property type="match status" value="1"/>
</dbReference>
<dbReference type="AlphaFoldDB" id="A0A069D5R2"/>
<evidence type="ECO:0000256" key="1">
    <source>
        <dbReference type="ARBA" id="ARBA00009617"/>
    </source>
</evidence>
<dbReference type="InterPro" id="IPR001927">
    <property type="entry name" value="Na/Gal_symport"/>
</dbReference>
<dbReference type="GO" id="GO:0005886">
    <property type="term" value="C:plasma membrane"/>
    <property type="evidence" value="ECO:0007669"/>
    <property type="project" value="TreeGrafter"/>
</dbReference>
<dbReference type="GO" id="GO:0015293">
    <property type="term" value="F:symporter activity"/>
    <property type="evidence" value="ECO:0007669"/>
    <property type="project" value="InterPro"/>
</dbReference>
<dbReference type="eggNOG" id="COG2211">
    <property type="taxonomic scope" value="Bacteria"/>
</dbReference>
<feature type="transmembrane region" description="Helical" evidence="2">
    <location>
        <begin position="151"/>
        <end position="172"/>
    </location>
</feature>
<dbReference type="GO" id="GO:0008643">
    <property type="term" value="P:carbohydrate transport"/>
    <property type="evidence" value="ECO:0007669"/>
    <property type="project" value="InterPro"/>
</dbReference>
<feature type="transmembrane region" description="Helical" evidence="2">
    <location>
        <begin position="365"/>
        <end position="386"/>
    </location>
</feature>
<sequence length="494" mass="54671">MKSSNQKVSMAEKIGYSLGDGSANLVFQMMMMFQLFFYTDVFGIKATAAGMILLVARVFDAFVDPVVGILSDRTQTRWGKYRPWVLWTAIPFALFFILAFSTPDLTERGKIIYAGVTYTLLMAIYSFNNTPYASLGGVMTSDIKQRTSISSIRFVTATIATFIVQGLTLPLVAKFGQGDAQKGWFVTITLFAVVAVVLLVITFFSAKERILPPANQKNSIKQDFKDIVSNRPWKAMFVLTLFLFTTLAMWGSSMSYYFNYFVDKTSLFNFLQHFGLVTVDGNTYGLWHQFLDAFGLIALPDHSNVFAVGYSLFNMVGQIITLLGVIFLSGYLSNIFGKRNVFIVCLALTAVFTSLFFVVDAKSVGLIFVINMLKSMAYAPTIPLLWAMMGDVADHSEWVNHRRATGFVFAGIVFALKAGLGIGGAICGAIVDSFGFIPNVVQTESALFGIRISSSIIPALTFVVGVLALLFYPISKHFNEKIQQELAVRRSNKV</sequence>
<dbReference type="STRING" id="1121097.GCA_000428125_02716"/>
<feature type="transmembrane region" description="Helical" evidence="2">
    <location>
        <begin position="305"/>
        <end position="328"/>
    </location>
</feature>